<evidence type="ECO:0000259" key="5">
    <source>
        <dbReference type="PROSITE" id="PS51352"/>
    </source>
</evidence>
<evidence type="ECO:0000256" key="4">
    <source>
        <dbReference type="SAM" id="Coils"/>
    </source>
</evidence>
<dbReference type="CDD" id="cd02947">
    <property type="entry name" value="TRX_family"/>
    <property type="match status" value="1"/>
</dbReference>
<dbReference type="Gene3D" id="3.40.30.10">
    <property type="entry name" value="Glutaredoxin"/>
    <property type="match status" value="2"/>
</dbReference>
<organism evidence="6 7">
    <name type="scientific">Syphacia muris</name>
    <dbReference type="NCBI Taxonomy" id="451379"/>
    <lineage>
        <taxon>Eukaryota</taxon>
        <taxon>Metazoa</taxon>
        <taxon>Ecdysozoa</taxon>
        <taxon>Nematoda</taxon>
        <taxon>Chromadorea</taxon>
        <taxon>Rhabditida</taxon>
        <taxon>Spirurina</taxon>
        <taxon>Oxyuridomorpha</taxon>
        <taxon>Oxyuroidea</taxon>
        <taxon>Oxyuridae</taxon>
        <taxon>Syphacia</taxon>
    </lineage>
</organism>
<reference evidence="7" key="1">
    <citation type="submission" date="2017-02" db="UniProtKB">
        <authorList>
            <consortium name="WormBaseParasite"/>
        </authorList>
    </citation>
    <scope>IDENTIFICATION</scope>
</reference>
<dbReference type="GO" id="GO:0005634">
    <property type="term" value="C:nucleus"/>
    <property type="evidence" value="ECO:0007669"/>
    <property type="project" value="TreeGrafter"/>
</dbReference>
<dbReference type="InterPro" id="IPR002109">
    <property type="entry name" value="Glutaredoxin"/>
</dbReference>
<dbReference type="CDD" id="cd03028">
    <property type="entry name" value="GRX_PICOT_like"/>
    <property type="match status" value="1"/>
</dbReference>
<keyword evidence="6" id="KW-1185">Reference proteome</keyword>
<dbReference type="PROSITE" id="PS51352">
    <property type="entry name" value="THIOREDOXIN_2"/>
    <property type="match status" value="1"/>
</dbReference>
<dbReference type="InterPro" id="IPR004480">
    <property type="entry name" value="Monothiol_GRX-rel"/>
</dbReference>
<dbReference type="FunFam" id="3.40.30.10:FF:000012">
    <property type="entry name" value="Monothiol glutaredoxin"/>
    <property type="match status" value="1"/>
</dbReference>
<dbReference type="PANTHER" id="PTHR10293">
    <property type="entry name" value="GLUTAREDOXIN FAMILY MEMBER"/>
    <property type="match status" value="1"/>
</dbReference>
<dbReference type="Proteomes" id="UP000046393">
    <property type="component" value="Unplaced"/>
</dbReference>
<accession>A0A0N5AEP6</accession>
<dbReference type="InterPro" id="IPR013766">
    <property type="entry name" value="Thioredoxin_domain"/>
</dbReference>
<protein>
    <submittedName>
        <fullName evidence="7">Thioredoxin domain-containing protein</fullName>
    </submittedName>
</protein>
<evidence type="ECO:0000256" key="3">
    <source>
        <dbReference type="ARBA" id="ARBA00023014"/>
    </source>
</evidence>
<keyword evidence="2" id="KW-0408">Iron</keyword>
<evidence type="ECO:0000256" key="1">
    <source>
        <dbReference type="ARBA" id="ARBA00022723"/>
    </source>
</evidence>
<dbReference type="InterPro" id="IPR036249">
    <property type="entry name" value="Thioredoxin-like_sf"/>
</dbReference>
<evidence type="ECO:0000313" key="7">
    <source>
        <dbReference type="WBParaSite" id="SMUV_0000271201-mRNA-1"/>
    </source>
</evidence>
<dbReference type="PROSITE" id="PS51354">
    <property type="entry name" value="GLUTAREDOXIN_2"/>
    <property type="match status" value="1"/>
</dbReference>
<dbReference type="AlphaFoldDB" id="A0A0N5AEP6"/>
<feature type="coiled-coil region" evidence="4">
    <location>
        <begin position="27"/>
        <end position="54"/>
    </location>
</feature>
<dbReference type="SUPFAM" id="SSF52833">
    <property type="entry name" value="Thioredoxin-like"/>
    <property type="match status" value="2"/>
</dbReference>
<sequence>MVGLKILKKEELDDAVQGKDLTVVYFFASWSDACKQLENILEGLQNELKCFKLVSVNAEDSPAISQAFGISAVPALLLFKSGKEVDRHNGFNPTEMRSKILTYSFPNDNMERNAEKIAKNDLESRIKELINRSRLMLFMKGTPDAPRCGFSRQMVELLRGLKANFGSFDILEDEEIRQGLKTYSNWQTYPQLYLDGELLGGLDVIREEIKDSAFVDKLPKTSL</sequence>
<evidence type="ECO:0000313" key="6">
    <source>
        <dbReference type="Proteomes" id="UP000046393"/>
    </source>
</evidence>
<keyword evidence="3" id="KW-0411">Iron-sulfur</keyword>
<dbReference type="InterPro" id="IPR033658">
    <property type="entry name" value="GRX_PICOT-like"/>
</dbReference>
<proteinExistence type="predicted"/>
<dbReference type="GO" id="GO:0051536">
    <property type="term" value="F:iron-sulfur cluster binding"/>
    <property type="evidence" value="ECO:0007669"/>
    <property type="project" value="UniProtKB-KW"/>
</dbReference>
<dbReference type="WBParaSite" id="SMUV_0000271201-mRNA-1">
    <property type="protein sequence ID" value="SMUV_0000271201-mRNA-1"/>
    <property type="gene ID" value="SMUV_0000271201"/>
</dbReference>
<dbReference type="GO" id="GO:0005829">
    <property type="term" value="C:cytosol"/>
    <property type="evidence" value="ECO:0007669"/>
    <property type="project" value="TreeGrafter"/>
</dbReference>
<dbReference type="Pfam" id="PF00085">
    <property type="entry name" value="Thioredoxin"/>
    <property type="match status" value="1"/>
</dbReference>
<dbReference type="GO" id="GO:0006879">
    <property type="term" value="P:intracellular iron ion homeostasis"/>
    <property type="evidence" value="ECO:0007669"/>
    <property type="project" value="TreeGrafter"/>
</dbReference>
<keyword evidence="1" id="KW-0479">Metal-binding</keyword>
<dbReference type="STRING" id="451379.A0A0N5AEP6"/>
<feature type="domain" description="Thioredoxin" evidence="5">
    <location>
        <begin position="1"/>
        <end position="105"/>
    </location>
</feature>
<dbReference type="Pfam" id="PF00462">
    <property type="entry name" value="Glutaredoxin"/>
    <property type="match status" value="1"/>
</dbReference>
<evidence type="ECO:0000256" key="2">
    <source>
        <dbReference type="ARBA" id="ARBA00023004"/>
    </source>
</evidence>
<dbReference type="GO" id="GO:0046872">
    <property type="term" value="F:metal ion binding"/>
    <property type="evidence" value="ECO:0007669"/>
    <property type="project" value="UniProtKB-KW"/>
</dbReference>
<dbReference type="PANTHER" id="PTHR10293:SF73">
    <property type="entry name" value="GLUTAREDOXIN-3"/>
    <property type="match status" value="1"/>
</dbReference>
<keyword evidence="4" id="KW-0175">Coiled coil</keyword>
<name>A0A0N5AEP6_9BILA</name>